<dbReference type="EMBL" id="GU567971">
    <property type="protein sequence ID" value="ADI21972.1"/>
    <property type="molecule type" value="Genomic_DNA"/>
</dbReference>
<accession>E7C3E8</accession>
<organism evidence="1">
    <name type="scientific">uncultured Planctomycetales bacterium HF0130_29M04</name>
    <dbReference type="NCBI Taxonomy" id="723552"/>
    <lineage>
        <taxon>Bacteria</taxon>
        <taxon>Pseudomonadati</taxon>
        <taxon>Planctomycetota</taxon>
        <taxon>Planctomycetia</taxon>
        <taxon>Planctomycetales</taxon>
        <taxon>environmental samples</taxon>
    </lineage>
</organism>
<evidence type="ECO:0000313" key="1">
    <source>
        <dbReference type="EMBL" id="ADI21972.1"/>
    </source>
</evidence>
<reference evidence="1" key="1">
    <citation type="submission" date="2010-01" db="EMBL/GenBank/DDBJ databases">
        <title>Genome fragments of uncultured bacteria from the North Pacific subtropical Gyre.</title>
        <authorList>
            <person name="Pham V.D."/>
            <person name="Delong E.F."/>
        </authorList>
    </citation>
    <scope>NUCLEOTIDE SEQUENCE</scope>
</reference>
<evidence type="ECO:0008006" key="2">
    <source>
        <dbReference type="Google" id="ProtNLM"/>
    </source>
</evidence>
<name>E7C3E8_9BACT</name>
<dbReference type="InterPro" id="IPR017850">
    <property type="entry name" value="Alkaline_phosphatase_core_sf"/>
</dbReference>
<dbReference type="Pfam" id="PF07394">
    <property type="entry name" value="DUF1501"/>
    <property type="match status" value="1"/>
</dbReference>
<proteinExistence type="predicted"/>
<sequence length="491" mass="54864">MNHPWWESRLIENRRQFFHRTSTGIGVAALAHLLNQGQATVAQQAAPAVGSGGLPGIPHFAPTAKRVIYLLQSGAPSHVDLFDYKPSLDKLHMQELPAEIRDGQRLTGMTAGQKKFPVVKSPFKFRQHGESGLWLSDLLPHLGEVVDDICVIKSMHTEAINHDPAVTFFQSGHQQPGRPSLGAWLSYGLGSETENLPAFVVMLTRNTFGQAQPLYDRLWGSGFLASKYQGVKFRSQGDPVLYLNDPAGGSVASRRSWLNQLARLNELRLKEIGDPEITTRIAQYEMAYRMQTSVPELADISDEPESTFKLYGEEAKQPGSHAANCLMARRLAERGVRFIQVFHRGWDHHSNAAKNLPVLAKESDRGSAALIADLKQRDMLKDTLVIWGGEFGRTVYAQGNPTSFGRDHHPRCFSLWMAGGGVKPGMSYGKTDDYCYNITENPVHVHDFHATILHCMGIDHERLTYRFQGRDYRLTDVHGNVVHDILTRPRG</sequence>
<dbReference type="InterPro" id="IPR010869">
    <property type="entry name" value="DUF1501"/>
</dbReference>
<protein>
    <recommendedName>
        <fullName evidence="2">Sulfatase</fullName>
    </recommendedName>
</protein>
<dbReference type="SUPFAM" id="SSF53649">
    <property type="entry name" value="Alkaline phosphatase-like"/>
    <property type="match status" value="1"/>
</dbReference>
<dbReference type="PANTHER" id="PTHR43737:SF1">
    <property type="entry name" value="DUF1501 DOMAIN-CONTAINING PROTEIN"/>
    <property type="match status" value="1"/>
</dbReference>
<dbReference type="AlphaFoldDB" id="E7C3E8"/>
<dbReference type="PANTHER" id="PTHR43737">
    <property type="entry name" value="BLL7424 PROTEIN"/>
    <property type="match status" value="1"/>
</dbReference>